<dbReference type="Pfam" id="PF00534">
    <property type="entry name" value="Glycos_transf_1"/>
    <property type="match status" value="1"/>
</dbReference>
<evidence type="ECO:0000259" key="2">
    <source>
        <dbReference type="Pfam" id="PF13439"/>
    </source>
</evidence>
<dbReference type="InterPro" id="IPR028098">
    <property type="entry name" value="Glyco_trans_4-like_N"/>
</dbReference>
<reference evidence="3" key="1">
    <citation type="submission" date="2022-08" db="EMBL/GenBank/DDBJ databases">
        <title>Alicyclobacillus dauci DSM2870, complete genome.</title>
        <authorList>
            <person name="Wang Q."/>
            <person name="Cai R."/>
            <person name="Wang Z."/>
        </authorList>
    </citation>
    <scope>NUCLEOTIDE SEQUENCE</scope>
    <source>
        <strain evidence="3">DSM 28700</strain>
        <plasmid evidence="3">unnamed1</plasmid>
    </source>
</reference>
<evidence type="ECO:0000313" key="4">
    <source>
        <dbReference type="Proteomes" id="UP001164803"/>
    </source>
</evidence>
<dbReference type="Proteomes" id="UP001164803">
    <property type="component" value="Plasmid unnamed1"/>
</dbReference>
<accession>A0ABY6Z9A6</accession>
<dbReference type="InterPro" id="IPR050194">
    <property type="entry name" value="Glycosyltransferase_grp1"/>
</dbReference>
<dbReference type="GO" id="GO:0016757">
    <property type="term" value="F:glycosyltransferase activity"/>
    <property type="evidence" value="ECO:0007669"/>
    <property type="project" value="UniProtKB-KW"/>
</dbReference>
<name>A0ABY6Z9A6_9BACL</name>
<proteinExistence type="predicted"/>
<keyword evidence="3" id="KW-0808">Transferase</keyword>
<dbReference type="Gene3D" id="3.40.50.2000">
    <property type="entry name" value="Glycogen Phosphorylase B"/>
    <property type="match status" value="2"/>
</dbReference>
<geneLocation type="plasmid" evidence="3 4">
    <name>unnamed1</name>
</geneLocation>
<dbReference type="PANTHER" id="PTHR45947:SF14">
    <property type="entry name" value="SLL1723 PROTEIN"/>
    <property type="match status" value="1"/>
</dbReference>
<protein>
    <submittedName>
        <fullName evidence="3">Glycosyltransferase</fullName>
        <ecNumber evidence="3">2.4.-.-</ecNumber>
    </submittedName>
</protein>
<sequence>MESNLRVLMILDSFLVGGTETHVFTLTRELLKQGVHVVVLGDDGPLHQLFLELGCPVYVLDFDQENRAQINSDLNQIVNNEGINLIHAHQTGCAPFAISLAKDKGIPFLFSVHGSYYKISTLADMAEQAAFISVSPAIQNWLWKHRIPSILIPNGIDTDYYRLQPIDVNLCREYGIPTNVPIVVYAGRLSWEKADIAEEVIQACAYLREREGFPNLHLLIVGDGWHSDGIRALATRRNELAGTDFIHLAGSMRDVRPFYALGDCVVGTGRVALEAMSCKRPVVAVGSRGFFGLVTPDVYIKAWYYYFGDHKRLYARSSDMLANEIKNTILSSERARRSWGTQGRRFVKYFFDIRSVTVDLLHLYKLLYNKSGSAR</sequence>
<evidence type="ECO:0000313" key="3">
    <source>
        <dbReference type="EMBL" id="WAH39462.1"/>
    </source>
</evidence>
<dbReference type="SUPFAM" id="SSF53756">
    <property type="entry name" value="UDP-Glycosyltransferase/glycogen phosphorylase"/>
    <property type="match status" value="1"/>
</dbReference>
<keyword evidence="4" id="KW-1185">Reference proteome</keyword>
<keyword evidence="3" id="KW-0328">Glycosyltransferase</keyword>
<dbReference type="EC" id="2.4.-.-" evidence="3"/>
<dbReference type="Pfam" id="PF13439">
    <property type="entry name" value="Glyco_transf_4"/>
    <property type="match status" value="1"/>
</dbReference>
<organism evidence="3 4">
    <name type="scientific">Alicyclobacillus dauci</name>
    <dbReference type="NCBI Taxonomy" id="1475485"/>
    <lineage>
        <taxon>Bacteria</taxon>
        <taxon>Bacillati</taxon>
        <taxon>Bacillota</taxon>
        <taxon>Bacilli</taxon>
        <taxon>Bacillales</taxon>
        <taxon>Alicyclobacillaceae</taxon>
        <taxon>Alicyclobacillus</taxon>
    </lineage>
</organism>
<gene>
    <name evidence="3" type="ORF">NZD86_23495</name>
</gene>
<feature type="domain" description="Glycosyltransferase subfamily 4-like N-terminal" evidence="2">
    <location>
        <begin position="16"/>
        <end position="159"/>
    </location>
</feature>
<keyword evidence="3" id="KW-0614">Plasmid</keyword>
<dbReference type="PANTHER" id="PTHR45947">
    <property type="entry name" value="SULFOQUINOVOSYL TRANSFERASE SQD2"/>
    <property type="match status" value="1"/>
</dbReference>
<dbReference type="InterPro" id="IPR001296">
    <property type="entry name" value="Glyco_trans_1"/>
</dbReference>
<feature type="domain" description="Glycosyl transferase family 1" evidence="1">
    <location>
        <begin position="173"/>
        <end position="330"/>
    </location>
</feature>
<dbReference type="EMBL" id="CP104065">
    <property type="protein sequence ID" value="WAH39462.1"/>
    <property type="molecule type" value="Genomic_DNA"/>
</dbReference>
<evidence type="ECO:0000259" key="1">
    <source>
        <dbReference type="Pfam" id="PF00534"/>
    </source>
</evidence>
<dbReference type="RefSeq" id="WP_268047112.1">
    <property type="nucleotide sequence ID" value="NZ_CP104065.1"/>
</dbReference>